<dbReference type="PANTHER" id="PTHR43022">
    <property type="entry name" value="PROTEIN SMF"/>
    <property type="match status" value="1"/>
</dbReference>
<dbReference type="Pfam" id="PF02481">
    <property type="entry name" value="DNA_processg_A"/>
    <property type="match status" value="1"/>
</dbReference>
<dbReference type="InterPro" id="IPR041614">
    <property type="entry name" value="DprA_WH"/>
</dbReference>
<evidence type="ECO:0000256" key="1">
    <source>
        <dbReference type="ARBA" id="ARBA00006525"/>
    </source>
</evidence>
<evidence type="ECO:0000313" key="7">
    <source>
        <dbReference type="Proteomes" id="UP000185657"/>
    </source>
</evidence>
<accession>A0A167GBC8</accession>
<evidence type="ECO:0000259" key="4">
    <source>
        <dbReference type="Pfam" id="PF17782"/>
    </source>
</evidence>
<dbReference type="Proteomes" id="UP000185680">
    <property type="component" value="Chromosome"/>
</dbReference>
<proteinExistence type="inferred from homology"/>
<dbReference type="InterPro" id="IPR036388">
    <property type="entry name" value="WH-like_DNA-bd_sf"/>
</dbReference>
<dbReference type="EMBL" id="LVWD01000043">
    <property type="protein sequence ID" value="OAD39219.1"/>
    <property type="molecule type" value="Genomic_DNA"/>
</dbReference>
<dbReference type="NCBIfam" id="TIGR00732">
    <property type="entry name" value="dprA"/>
    <property type="match status" value="1"/>
</dbReference>
<dbReference type="RefSeq" id="WP_066096349.1">
    <property type="nucleotide sequence ID" value="NZ_CP017476.1"/>
</dbReference>
<feature type="domain" description="Smf/DprA SLOG" evidence="3">
    <location>
        <begin position="81"/>
        <end position="290"/>
    </location>
</feature>
<name>A0A167GBC8_9BURK</name>
<dbReference type="AlphaFoldDB" id="A0A167GBC8"/>
<gene>
    <name evidence="5" type="ORF">LPB072_22290</name>
    <name evidence="6" type="ORF">LPB72_21675</name>
</gene>
<evidence type="ECO:0000259" key="3">
    <source>
        <dbReference type="Pfam" id="PF02481"/>
    </source>
</evidence>
<reference evidence="5 8" key="2">
    <citation type="submission" date="2016-10" db="EMBL/GenBank/DDBJ databases">
        <title>Hydorgenophaga sp. LPB0072 isolated from gastropod.</title>
        <authorList>
            <person name="Kim E."/>
            <person name="Yi H."/>
        </authorList>
    </citation>
    <scope>NUCLEOTIDE SEQUENCE [LARGE SCALE GENOMIC DNA]</scope>
    <source>
        <strain evidence="5 8">LPB0072</strain>
    </source>
</reference>
<comment type="similarity">
    <text evidence="1">Belongs to the DprA/Smf family.</text>
</comment>
<dbReference type="Pfam" id="PF17782">
    <property type="entry name" value="WHD_DprA"/>
    <property type="match status" value="1"/>
</dbReference>
<evidence type="ECO:0000313" key="8">
    <source>
        <dbReference type="Proteomes" id="UP000185680"/>
    </source>
</evidence>
<dbReference type="EMBL" id="CP017476">
    <property type="protein sequence ID" value="AOW15129.1"/>
    <property type="molecule type" value="Genomic_DNA"/>
</dbReference>
<dbReference type="KEGG" id="hyl:LPB072_22290"/>
<dbReference type="STRING" id="1763535.LPB072_22290"/>
<sequence length="368" mass="38538">MARDELAAWLRLTLTPGVGNEAARKLLAAFGLPGAVFGQSPSALRAVVGERLATALQITPDSLDAEVDKLGLWLAPPDHHLLTIGDAAFPPALLQMADPPLLLYVVGQLEALGRPNKIAIVGSRNPTPQGHINARQFAAALGESGLCIVSGLALGVDGAAHEGALDVDAPTIAVVGTGLDRVYPKRHHDLAHRITERGAIVSEYALGTPPLPAHFPQRNRIIAGLCQGTLVIEAAVASGSLITARLATEMGREVFAIPGSIHAPQARGCHALIRQGAKLVESAQDVLEDLQWDSGPVHRGHPAPGKDEQPAKESSLLTALGHDPVSLDALQARTGLPTPDLQAQLLELELNGQAARLPGSLFQRLNQG</sequence>
<feature type="domain" description="DprA winged helix" evidence="4">
    <location>
        <begin position="302"/>
        <end position="359"/>
    </location>
</feature>
<dbReference type="Proteomes" id="UP000185657">
    <property type="component" value="Unassembled WGS sequence"/>
</dbReference>
<dbReference type="SUPFAM" id="SSF102405">
    <property type="entry name" value="MCP/YpsA-like"/>
    <property type="match status" value="1"/>
</dbReference>
<dbReference type="Gene3D" id="3.40.50.450">
    <property type="match status" value="1"/>
</dbReference>
<dbReference type="PANTHER" id="PTHR43022:SF1">
    <property type="entry name" value="PROTEIN SMF"/>
    <property type="match status" value="1"/>
</dbReference>
<dbReference type="InterPro" id="IPR057666">
    <property type="entry name" value="DrpA_SLOG"/>
</dbReference>
<dbReference type="InterPro" id="IPR003488">
    <property type="entry name" value="DprA"/>
</dbReference>
<feature type="region of interest" description="Disordered" evidence="2">
    <location>
        <begin position="293"/>
        <end position="314"/>
    </location>
</feature>
<organism evidence="5 8">
    <name type="scientific">Hydrogenophaga crassostreae</name>
    <dbReference type="NCBI Taxonomy" id="1763535"/>
    <lineage>
        <taxon>Bacteria</taxon>
        <taxon>Pseudomonadati</taxon>
        <taxon>Pseudomonadota</taxon>
        <taxon>Betaproteobacteria</taxon>
        <taxon>Burkholderiales</taxon>
        <taxon>Comamonadaceae</taxon>
        <taxon>Hydrogenophaga</taxon>
    </lineage>
</organism>
<evidence type="ECO:0000313" key="6">
    <source>
        <dbReference type="EMBL" id="OAD39219.1"/>
    </source>
</evidence>
<dbReference type="InterPro" id="IPR010994">
    <property type="entry name" value="RuvA_2-like"/>
</dbReference>
<dbReference type="OrthoDB" id="9785707at2"/>
<protein>
    <submittedName>
        <fullName evidence="6">DNA processing protein DprA</fullName>
    </submittedName>
    <submittedName>
        <fullName evidence="5">DNA protecting protein DprA</fullName>
    </submittedName>
</protein>
<keyword evidence="7" id="KW-1185">Reference proteome</keyword>
<dbReference type="SUPFAM" id="SSF47781">
    <property type="entry name" value="RuvA domain 2-like"/>
    <property type="match status" value="1"/>
</dbReference>
<reference evidence="6 7" key="1">
    <citation type="submission" date="2016-02" db="EMBL/GenBank/DDBJ databases">
        <title>Draft genome sequence of Hydrogenophaga sp. LPB0072.</title>
        <authorList>
            <person name="Shin S.-K."/>
            <person name="Yi H."/>
        </authorList>
    </citation>
    <scope>NUCLEOTIDE SEQUENCE [LARGE SCALE GENOMIC DNA]</scope>
    <source>
        <strain evidence="6 7">LPB0072</strain>
    </source>
</reference>
<dbReference type="GO" id="GO:0009294">
    <property type="term" value="P:DNA-mediated transformation"/>
    <property type="evidence" value="ECO:0007669"/>
    <property type="project" value="InterPro"/>
</dbReference>
<evidence type="ECO:0000313" key="5">
    <source>
        <dbReference type="EMBL" id="AOW15129.1"/>
    </source>
</evidence>
<evidence type="ECO:0000256" key="2">
    <source>
        <dbReference type="SAM" id="MobiDB-lite"/>
    </source>
</evidence>
<dbReference type="Gene3D" id="1.10.10.10">
    <property type="entry name" value="Winged helix-like DNA-binding domain superfamily/Winged helix DNA-binding domain"/>
    <property type="match status" value="1"/>
</dbReference>